<proteinExistence type="predicted"/>
<sequence>MTAHGSNPGPLRRVARGILGGAAILIVGVGALPAADASAAGVSTGLKNVSAAHSATGGVSPTQLPAESRAVAARFAVDGDGKLVRLHPQ</sequence>
<dbReference type="EMBL" id="JABENB010000001">
    <property type="protein sequence ID" value="NNG38159.1"/>
    <property type="molecule type" value="Genomic_DNA"/>
</dbReference>
<reference evidence="1 2" key="1">
    <citation type="submission" date="2020-05" db="EMBL/GenBank/DDBJ databases">
        <title>Flexivirga sp. ID2601S isolated from air conditioner.</title>
        <authorList>
            <person name="Kim D.H."/>
        </authorList>
    </citation>
    <scope>NUCLEOTIDE SEQUENCE [LARGE SCALE GENOMIC DNA]</scope>
    <source>
        <strain evidence="1 2">ID2601S</strain>
    </source>
</reference>
<dbReference type="Proteomes" id="UP000557772">
    <property type="component" value="Unassembled WGS sequence"/>
</dbReference>
<accession>A0A849ACF4</accession>
<dbReference type="RefSeq" id="WP_171151662.1">
    <property type="nucleotide sequence ID" value="NZ_JABENB010000001.1"/>
</dbReference>
<name>A0A849ACF4_9MICO</name>
<evidence type="ECO:0000313" key="2">
    <source>
        <dbReference type="Proteomes" id="UP000557772"/>
    </source>
</evidence>
<dbReference type="AlphaFoldDB" id="A0A849ACF4"/>
<evidence type="ECO:0000313" key="1">
    <source>
        <dbReference type="EMBL" id="NNG38159.1"/>
    </source>
</evidence>
<gene>
    <name evidence="1" type="ORF">HJ588_02580</name>
</gene>
<keyword evidence="2" id="KW-1185">Reference proteome</keyword>
<organism evidence="1 2">
    <name type="scientific">Flexivirga aerilata</name>
    <dbReference type="NCBI Taxonomy" id="1656889"/>
    <lineage>
        <taxon>Bacteria</taxon>
        <taxon>Bacillati</taxon>
        <taxon>Actinomycetota</taxon>
        <taxon>Actinomycetes</taxon>
        <taxon>Micrococcales</taxon>
        <taxon>Dermacoccaceae</taxon>
        <taxon>Flexivirga</taxon>
    </lineage>
</organism>
<comment type="caution">
    <text evidence="1">The sequence shown here is derived from an EMBL/GenBank/DDBJ whole genome shotgun (WGS) entry which is preliminary data.</text>
</comment>
<protein>
    <submittedName>
        <fullName evidence="1">Uncharacterized protein</fullName>
    </submittedName>
</protein>